<proteinExistence type="predicted"/>
<dbReference type="AlphaFoldDB" id="A0A382XEV2"/>
<name>A0A382XEV2_9ZZZZ</name>
<evidence type="ECO:0000313" key="2">
    <source>
        <dbReference type="EMBL" id="SVD69592.1"/>
    </source>
</evidence>
<feature type="region of interest" description="Disordered" evidence="1">
    <location>
        <begin position="1"/>
        <end position="33"/>
    </location>
</feature>
<gene>
    <name evidence="2" type="ORF">METZ01_LOCUS422446</name>
</gene>
<sequence>DEETQDSVMVSAVETESQTGQISEEENDESESDFSILSGSEFSKQVVFVCENGCQREFNAEGDEEEIMCPHCGIMGESPL</sequence>
<evidence type="ECO:0000256" key="1">
    <source>
        <dbReference type="SAM" id="MobiDB-lite"/>
    </source>
</evidence>
<dbReference type="EMBL" id="UINC01167213">
    <property type="protein sequence ID" value="SVD69592.1"/>
    <property type="molecule type" value="Genomic_DNA"/>
</dbReference>
<protein>
    <submittedName>
        <fullName evidence="2">Uncharacterized protein</fullName>
    </submittedName>
</protein>
<reference evidence="2" key="1">
    <citation type="submission" date="2018-05" db="EMBL/GenBank/DDBJ databases">
        <authorList>
            <person name="Lanie J.A."/>
            <person name="Ng W.-L."/>
            <person name="Kazmierczak K.M."/>
            <person name="Andrzejewski T.M."/>
            <person name="Davidsen T.M."/>
            <person name="Wayne K.J."/>
            <person name="Tettelin H."/>
            <person name="Glass J.I."/>
            <person name="Rusch D."/>
            <person name="Podicherti R."/>
            <person name="Tsui H.-C.T."/>
            <person name="Winkler M.E."/>
        </authorList>
    </citation>
    <scope>NUCLEOTIDE SEQUENCE</scope>
</reference>
<accession>A0A382XEV2</accession>
<feature type="compositionally biased region" description="Acidic residues" evidence="1">
    <location>
        <begin position="23"/>
        <end position="32"/>
    </location>
</feature>
<feature type="non-terminal residue" evidence="2">
    <location>
        <position position="1"/>
    </location>
</feature>
<organism evidence="2">
    <name type="scientific">marine metagenome</name>
    <dbReference type="NCBI Taxonomy" id="408172"/>
    <lineage>
        <taxon>unclassified sequences</taxon>
        <taxon>metagenomes</taxon>
        <taxon>ecological metagenomes</taxon>
    </lineage>
</organism>